<evidence type="ECO:0000256" key="8">
    <source>
        <dbReference type="SAM" id="Coils"/>
    </source>
</evidence>
<evidence type="ECO:0000256" key="6">
    <source>
        <dbReference type="PROSITE-ProRule" id="PRU00176"/>
    </source>
</evidence>
<dbReference type="InterPro" id="IPR003954">
    <property type="entry name" value="RRM_euk-type"/>
</dbReference>
<accession>A0A8S2J493</accession>
<dbReference type="Proteomes" id="UP000677228">
    <property type="component" value="Unassembled WGS sequence"/>
</dbReference>
<dbReference type="GO" id="GO:0089701">
    <property type="term" value="C:U2AF complex"/>
    <property type="evidence" value="ECO:0007669"/>
    <property type="project" value="InterPro"/>
</dbReference>
<dbReference type="InterPro" id="IPR036855">
    <property type="entry name" value="Znf_CCCH_sf"/>
</dbReference>
<dbReference type="PRINTS" id="PR01848">
    <property type="entry name" value="U2AUXFACTOR"/>
</dbReference>
<dbReference type="InterPro" id="IPR035979">
    <property type="entry name" value="RBD_domain_sf"/>
</dbReference>
<gene>
    <name evidence="12" type="ORF">OVA965_LOCUS15709</name>
    <name evidence="13" type="ORF">TMI583_LOCUS15720</name>
</gene>
<dbReference type="PROSITE" id="PS50102">
    <property type="entry name" value="RRM"/>
    <property type="match status" value="1"/>
</dbReference>
<dbReference type="Proteomes" id="UP000682733">
    <property type="component" value="Unassembled WGS sequence"/>
</dbReference>
<keyword evidence="8" id="KW-0175">Coiled coil</keyword>
<dbReference type="AlphaFoldDB" id="A0A8S2J493"/>
<evidence type="ECO:0000313" key="12">
    <source>
        <dbReference type="EMBL" id="CAF1025216.1"/>
    </source>
</evidence>
<dbReference type="SMART" id="SM00356">
    <property type="entry name" value="ZnF_C3H1"/>
    <property type="match status" value="2"/>
</dbReference>
<dbReference type="Pfam" id="PF00642">
    <property type="entry name" value="zf-CCCH"/>
    <property type="match status" value="1"/>
</dbReference>
<dbReference type="Pfam" id="PF00076">
    <property type="entry name" value="RRM_1"/>
    <property type="match status" value="1"/>
</dbReference>
<feature type="zinc finger region" description="C3H1-type" evidence="7">
    <location>
        <begin position="183"/>
        <end position="211"/>
    </location>
</feature>
<feature type="coiled-coil region" evidence="8">
    <location>
        <begin position="78"/>
        <end position="125"/>
    </location>
</feature>
<feature type="compositionally biased region" description="Basic and acidic residues" evidence="9">
    <location>
        <begin position="417"/>
        <end position="431"/>
    </location>
</feature>
<dbReference type="SUPFAM" id="SSF54928">
    <property type="entry name" value="RNA-binding domain, RBD"/>
    <property type="match status" value="1"/>
</dbReference>
<evidence type="ECO:0000256" key="9">
    <source>
        <dbReference type="SAM" id="MobiDB-lite"/>
    </source>
</evidence>
<keyword evidence="5 6" id="KW-0694">RNA-binding</keyword>
<dbReference type="GO" id="GO:0008270">
    <property type="term" value="F:zinc ion binding"/>
    <property type="evidence" value="ECO:0007669"/>
    <property type="project" value="UniProtKB-KW"/>
</dbReference>
<feature type="zinc finger region" description="C3H1-type" evidence="7">
    <location>
        <begin position="323"/>
        <end position="350"/>
    </location>
</feature>
<protein>
    <submittedName>
        <fullName evidence="13">Uncharacterized protein</fullName>
    </submittedName>
</protein>
<dbReference type="InterPro" id="IPR009145">
    <property type="entry name" value="U2AF_small"/>
</dbReference>
<feature type="region of interest" description="Disordered" evidence="9">
    <location>
        <begin position="363"/>
        <end position="455"/>
    </location>
</feature>
<evidence type="ECO:0000256" key="5">
    <source>
        <dbReference type="ARBA" id="ARBA00022884"/>
    </source>
</evidence>
<reference evidence="13" key="1">
    <citation type="submission" date="2021-02" db="EMBL/GenBank/DDBJ databases">
        <authorList>
            <person name="Nowell W R."/>
        </authorList>
    </citation>
    <scope>NUCLEOTIDE SEQUENCE</scope>
</reference>
<comment type="caution">
    <text evidence="13">The sequence shown here is derived from an EMBL/GenBank/DDBJ whole genome shotgun (WGS) entry which is preliminary data.</text>
</comment>
<dbReference type="InterPro" id="IPR000504">
    <property type="entry name" value="RRM_dom"/>
</dbReference>
<organism evidence="13 14">
    <name type="scientific">Didymodactylos carnosus</name>
    <dbReference type="NCBI Taxonomy" id="1234261"/>
    <lineage>
        <taxon>Eukaryota</taxon>
        <taxon>Metazoa</taxon>
        <taxon>Spiralia</taxon>
        <taxon>Gnathifera</taxon>
        <taxon>Rotifera</taxon>
        <taxon>Eurotatoria</taxon>
        <taxon>Bdelloidea</taxon>
        <taxon>Philodinida</taxon>
        <taxon>Philodinidae</taxon>
        <taxon>Didymodactylos</taxon>
    </lineage>
</organism>
<name>A0A8S2J493_9BILA</name>
<feature type="domain" description="RRM" evidence="10">
    <location>
        <begin position="215"/>
        <end position="321"/>
    </location>
</feature>
<dbReference type="PROSITE" id="PS50103">
    <property type="entry name" value="ZF_C3H1"/>
    <property type="match status" value="2"/>
</dbReference>
<dbReference type="EMBL" id="CAJOBA010007138">
    <property type="protein sequence ID" value="CAF3793732.1"/>
    <property type="molecule type" value="Genomic_DNA"/>
</dbReference>
<dbReference type="InterPro" id="IPR000571">
    <property type="entry name" value="Znf_CCCH"/>
</dbReference>
<feature type="compositionally biased region" description="Basic residues" evidence="9">
    <location>
        <begin position="402"/>
        <end position="411"/>
    </location>
</feature>
<dbReference type="GO" id="GO:0000398">
    <property type="term" value="P:mRNA splicing, via spliceosome"/>
    <property type="evidence" value="ECO:0007669"/>
    <property type="project" value="InterPro"/>
</dbReference>
<feature type="compositionally biased region" description="Basic and acidic residues" evidence="9">
    <location>
        <begin position="443"/>
        <end position="455"/>
    </location>
</feature>
<dbReference type="Gene3D" id="3.30.70.330">
    <property type="match status" value="1"/>
</dbReference>
<evidence type="ECO:0000313" key="14">
    <source>
        <dbReference type="Proteomes" id="UP000682733"/>
    </source>
</evidence>
<proteinExistence type="predicted"/>
<evidence type="ECO:0000256" key="3">
    <source>
        <dbReference type="ARBA" id="ARBA00022771"/>
    </source>
</evidence>
<keyword evidence="4 7" id="KW-0862">Zinc</keyword>
<evidence type="ECO:0000313" key="13">
    <source>
        <dbReference type="EMBL" id="CAF3793732.1"/>
    </source>
</evidence>
<dbReference type="CDD" id="cd12540">
    <property type="entry name" value="RRM_U2AFBPL"/>
    <property type="match status" value="1"/>
</dbReference>
<feature type="compositionally biased region" description="Basic and acidic residues" evidence="9">
    <location>
        <begin position="375"/>
        <end position="388"/>
    </location>
</feature>
<feature type="compositionally biased region" description="Basic residues" evidence="9">
    <location>
        <begin position="432"/>
        <end position="442"/>
    </location>
</feature>
<evidence type="ECO:0000259" key="10">
    <source>
        <dbReference type="PROSITE" id="PS50102"/>
    </source>
</evidence>
<keyword evidence="3 7" id="KW-0863">Zinc-finger</keyword>
<feature type="domain" description="C3H1-type" evidence="11">
    <location>
        <begin position="183"/>
        <end position="211"/>
    </location>
</feature>
<dbReference type="SMART" id="SM00361">
    <property type="entry name" value="RRM_1"/>
    <property type="match status" value="1"/>
</dbReference>
<evidence type="ECO:0000259" key="11">
    <source>
        <dbReference type="PROSITE" id="PS50103"/>
    </source>
</evidence>
<evidence type="ECO:0000256" key="4">
    <source>
        <dbReference type="ARBA" id="ARBA00022833"/>
    </source>
</evidence>
<feature type="domain" description="C3H1-type" evidence="11">
    <location>
        <begin position="323"/>
        <end position="350"/>
    </location>
</feature>
<evidence type="ECO:0000256" key="7">
    <source>
        <dbReference type="PROSITE-ProRule" id="PRU00723"/>
    </source>
</evidence>
<sequence length="455" mass="53900">MSLVIDNAKFHEIIQEQIAKQKHDHTETKFNHKIYRTIIKKVKRKIRRQVVARKRDEQIQIEEDQRSKDPLYQAGLAQQEEIQKKKELEEEKEKKCQLWHERELLAKIQWEAKQKREQAAKIQQQQQAKTVHALSTKTSNLKIKSTRTSASKIQIEKEKPTAVIGQQLEDQPTHNPFASGIAGIERPKCSFFLKTGVCKYNERCSRFHDRPDVSNTILLLNMYSNFEMQYGLDDEYDADIGLEFEESERYQNFKEFYYDVLPEFEAFGHVVEFKVCSNFEIHLRGNVYVQFKTDDEAVRAFQRMNGRFYGGKMLQCEFVNITNWKNSICGLFRYGKCPKGRRCNFLHVFQNPKIRYYKTSAYQNDHHSHSQRPSSFDDHHRNGREKTSTKNNYRLPSADRGKLKRKRHRSKSSSLSETRDQFEEKSTENAKKSKHKKKKSKKIDKENTRIDCIVK</sequence>
<dbReference type="GO" id="GO:0003723">
    <property type="term" value="F:RNA binding"/>
    <property type="evidence" value="ECO:0007669"/>
    <property type="project" value="UniProtKB-UniRule"/>
</dbReference>
<evidence type="ECO:0000256" key="2">
    <source>
        <dbReference type="ARBA" id="ARBA00022737"/>
    </source>
</evidence>
<dbReference type="EMBL" id="CAJNOK010007126">
    <property type="protein sequence ID" value="CAF1025216.1"/>
    <property type="molecule type" value="Genomic_DNA"/>
</dbReference>
<dbReference type="PANTHER" id="PTHR12620">
    <property type="entry name" value="U2 SNRNP AUXILIARY FACTOR, SMALL SUBUNIT"/>
    <property type="match status" value="1"/>
</dbReference>
<dbReference type="InterPro" id="IPR012677">
    <property type="entry name" value="Nucleotide-bd_a/b_plait_sf"/>
</dbReference>
<keyword evidence="2" id="KW-0677">Repeat</keyword>
<keyword evidence="1 7" id="KW-0479">Metal-binding</keyword>
<dbReference type="SUPFAM" id="SSF90229">
    <property type="entry name" value="CCCH zinc finger"/>
    <property type="match status" value="2"/>
</dbReference>
<evidence type="ECO:0000256" key="1">
    <source>
        <dbReference type="ARBA" id="ARBA00022723"/>
    </source>
</evidence>